<dbReference type="GO" id="GO:0016887">
    <property type="term" value="F:ATP hydrolysis activity"/>
    <property type="evidence" value="ECO:0007669"/>
    <property type="project" value="InterPro"/>
</dbReference>
<keyword evidence="3" id="KW-0547">Nucleotide-binding</keyword>
<dbReference type="Pfam" id="PF00005">
    <property type="entry name" value="ABC_tran"/>
    <property type="match status" value="1"/>
</dbReference>
<dbReference type="EMBL" id="LBTF01000068">
    <property type="protein sequence ID" value="KKQ33919.1"/>
    <property type="molecule type" value="Genomic_DNA"/>
</dbReference>
<dbReference type="InterPro" id="IPR003593">
    <property type="entry name" value="AAA+_ATPase"/>
</dbReference>
<keyword evidence="2" id="KW-0813">Transport</keyword>
<accession>A0A0G0JB47</accession>
<evidence type="ECO:0000313" key="7">
    <source>
        <dbReference type="Proteomes" id="UP000033876"/>
    </source>
</evidence>
<dbReference type="PANTHER" id="PTHR42711:SF5">
    <property type="entry name" value="ABC TRANSPORTER ATP-BINDING PROTEIN NATA"/>
    <property type="match status" value="1"/>
</dbReference>
<dbReference type="Proteomes" id="UP000033876">
    <property type="component" value="Unassembled WGS sequence"/>
</dbReference>
<evidence type="ECO:0000256" key="2">
    <source>
        <dbReference type="ARBA" id="ARBA00022448"/>
    </source>
</evidence>
<evidence type="ECO:0000256" key="3">
    <source>
        <dbReference type="ARBA" id="ARBA00022741"/>
    </source>
</evidence>
<dbReference type="InterPro" id="IPR027417">
    <property type="entry name" value="P-loop_NTPase"/>
</dbReference>
<dbReference type="PROSITE" id="PS50893">
    <property type="entry name" value="ABC_TRANSPORTER_2"/>
    <property type="match status" value="1"/>
</dbReference>
<dbReference type="SUPFAM" id="SSF52540">
    <property type="entry name" value="P-loop containing nucleoside triphosphate hydrolases"/>
    <property type="match status" value="1"/>
</dbReference>
<comment type="similarity">
    <text evidence="1">Belongs to the ABC transporter superfamily.</text>
</comment>
<dbReference type="CDD" id="cd03230">
    <property type="entry name" value="ABC_DR_subfamily_A"/>
    <property type="match status" value="1"/>
</dbReference>
<proteinExistence type="inferred from homology"/>
<comment type="caution">
    <text evidence="6">The sequence shown here is derived from an EMBL/GenBank/DDBJ whole genome shotgun (WGS) entry which is preliminary data.</text>
</comment>
<dbReference type="InterPro" id="IPR003439">
    <property type="entry name" value="ABC_transporter-like_ATP-bd"/>
</dbReference>
<dbReference type="Gene3D" id="3.40.50.300">
    <property type="entry name" value="P-loop containing nucleotide triphosphate hydrolases"/>
    <property type="match status" value="1"/>
</dbReference>
<dbReference type="InterPro" id="IPR050763">
    <property type="entry name" value="ABC_transporter_ATP-binding"/>
</dbReference>
<sequence>MQKVLEVTSLLKRFGSFTAVDDISFSVAQGEIVGLLGPNGAGKTTTIQMLLGLTTSTSGTISYFGKEFTRHREEILSKINFASTYSHIQSRMTVRQSFRIYAGLYGMDASDRRMSELLHLLEVEDVADKLFWHLSSGQQTRVILAKALLNKPRLILMDEPTASLDPDIASKVRDLILTLQKKERVTLLITSHDMSEVEQLCDRVIFLQHGKIVAEDTPLGLTKRIGESKVTVTFDGSADPVSAYLERKAYKHHFPRIHVVVVEVAETDVPKVLFGLSNEGIWLTNIEIQKPNLEDVFLSVVAGNYENLSH</sequence>
<name>A0A0G0JB47_9BACT</name>
<evidence type="ECO:0000256" key="4">
    <source>
        <dbReference type="ARBA" id="ARBA00022840"/>
    </source>
</evidence>
<dbReference type="InterPro" id="IPR017871">
    <property type="entry name" value="ABC_transporter-like_CS"/>
</dbReference>
<dbReference type="GO" id="GO:0005524">
    <property type="term" value="F:ATP binding"/>
    <property type="evidence" value="ECO:0007669"/>
    <property type="project" value="UniProtKB-KW"/>
</dbReference>
<dbReference type="AlphaFoldDB" id="A0A0G0JB47"/>
<dbReference type="PANTHER" id="PTHR42711">
    <property type="entry name" value="ABC TRANSPORTER ATP-BINDING PROTEIN"/>
    <property type="match status" value="1"/>
</dbReference>
<gene>
    <name evidence="6" type="ORF">US50_C0068G0001</name>
</gene>
<evidence type="ECO:0000313" key="6">
    <source>
        <dbReference type="EMBL" id="KKQ33919.1"/>
    </source>
</evidence>
<feature type="domain" description="ABC transporter" evidence="5">
    <location>
        <begin position="5"/>
        <end position="234"/>
    </location>
</feature>
<dbReference type="PROSITE" id="PS00211">
    <property type="entry name" value="ABC_TRANSPORTER_1"/>
    <property type="match status" value="1"/>
</dbReference>
<keyword evidence="4 6" id="KW-0067">ATP-binding</keyword>
<protein>
    <submittedName>
        <fullName evidence="6">ABC-type transport system, ATP-binding component</fullName>
    </submittedName>
</protein>
<dbReference type="SMART" id="SM00382">
    <property type="entry name" value="AAA"/>
    <property type="match status" value="1"/>
</dbReference>
<reference evidence="6 7" key="1">
    <citation type="journal article" date="2015" name="Nature">
        <title>rRNA introns, odd ribosomes, and small enigmatic genomes across a large radiation of phyla.</title>
        <authorList>
            <person name="Brown C.T."/>
            <person name="Hug L.A."/>
            <person name="Thomas B.C."/>
            <person name="Sharon I."/>
            <person name="Castelle C.J."/>
            <person name="Singh A."/>
            <person name="Wilkins M.J."/>
            <person name="Williams K.H."/>
            <person name="Banfield J.F."/>
        </authorList>
    </citation>
    <scope>NUCLEOTIDE SEQUENCE [LARGE SCALE GENOMIC DNA]</scope>
</reference>
<evidence type="ECO:0000256" key="1">
    <source>
        <dbReference type="ARBA" id="ARBA00005417"/>
    </source>
</evidence>
<organism evidence="6 7">
    <name type="scientific">Candidatus Nomurabacteria bacterium GW2011_GWB1_37_5</name>
    <dbReference type="NCBI Taxonomy" id="1618742"/>
    <lineage>
        <taxon>Bacteria</taxon>
        <taxon>Candidatus Nomuraibacteriota</taxon>
    </lineage>
</organism>
<evidence type="ECO:0000259" key="5">
    <source>
        <dbReference type="PROSITE" id="PS50893"/>
    </source>
</evidence>